<dbReference type="AlphaFoldDB" id="A0A0B5AYT5"/>
<dbReference type="InterPro" id="IPR029021">
    <property type="entry name" value="Prot-tyrosine_phosphatase-like"/>
</dbReference>
<dbReference type="KEGG" id="jeo:JMA_43610"/>
<dbReference type="InterPro" id="IPR016130">
    <property type="entry name" value="Tyr_Pase_AS"/>
</dbReference>
<evidence type="ECO:0000313" key="2">
    <source>
        <dbReference type="Proteomes" id="UP000031449"/>
    </source>
</evidence>
<keyword evidence="2" id="KW-1185">Reference proteome</keyword>
<dbReference type="SUPFAM" id="SSF52799">
    <property type="entry name" value="(Phosphotyrosine protein) phosphatases II"/>
    <property type="match status" value="1"/>
</dbReference>
<proteinExistence type="predicted"/>
<accession>A0A0B5AYT5</accession>
<dbReference type="OrthoDB" id="2360603at2"/>
<dbReference type="EMBL" id="CP009417">
    <property type="protein sequence ID" value="AJD93678.1"/>
    <property type="molecule type" value="Genomic_DNA"/>
</dbReference>
<organism evidence="1 2">
    <name type="scientific">Jeotgalibacillus malaysiensis</name>
    <dbReference type="NCBI Taxonomy" id="1508404"/>
    <lineage>
        <taxon>Bacteria</taxon>
        <taxon>Bacillati</taxon>
        <taxon>Bacillota</taxon>
        <taxon>Bacilli</taxon>
        <taxon>Bacillales</taxon>
        <taxon>Caryophanaceae</taxon>
        <taxon>Jeotgalibacillus</taxon>
    </lineage>
</organism>
<gene>
    <name evidence="1" type="ORF">JMA_43610</name>
</gene>
<name>A0A0B5AYT5_9BACL</name>
<keyword evidence="1" id="KW-0614">Plasmid</keyword>
<protein>
    <recommendedName>
        <fullName evidence="3">Tyrosine specific protein phosphatases domain-containing protein</fullName>
    </recommendedName>
</protein>
<dbReference type="Gene3D" id="3.90.190.10">
    <property type="entry name" value="Protein tyrosine phosphatase superfamily"/>
    <property type="match status" value="1"/>
</dbReference>
<reference evidence="1 2" key="1">
    <citation type="submission" date="2014-08" db="EMBL/GenBank/DDBJ databases">
        <title>Complete genome of a marine bacteria Jeotgalibacillus malaysiensis.</title>
        <authorList>
            <person name="Yaakop A.S."/>
            <person name="Chan K.-G."/>
            <person name="Goh K.M."/>
        </authorList>
    </citation>
    <scope>NUCLEOTIDE SEQUENCE [LARGE SCALE GENOMIC DNA]</scope>
    <source>
        <strain evidence="1 2">D5</strain>
        <plasmid evidence="2">Plasmid</plasmid>
    </source>
</reference>
<geneLocation type="plasmid" evidence="2"/>
<sequence>MKIQIMGHDEAVMYRPKEKTGIIRLFDSDAILGNSEVRNAPLLYDELFDFVCTLVVDDLHSSAEEDYPGSVCFSSKEAKCLLEAFEELRQLDEVIVHCRAGVSRSAAVGILFARYLKRLDLECSIYLNHHIFPNRHILSFQDEMGIERWDSHHEELMEQLFQQKIEGNEQEVRQTVKQLGFEWEELLWNQQLNGTTEHHPSWQIRF</sequence>
<dbReference type="HOGENOM" id="CLU_1330454_0_0_9"/>
<dbReference type="PROSITE" id="PS00383">
    <property type="entry name" value="TYR_PHOSPHATASE_1"/>
    <property type="match status" value="1"/>
</dbReference>
<dbReference type="BioCyc" id="JESP1508404:G14D9-13684-MONOMER"/>
<evidence type="ECO:0000313" key="1">
    <source>
        <dbReference type="EMBL" id="AJD93678.1"/>
    </source>
</evidence>
<evidence type="ECO:0008006" key="3">
    <source>
        <dbReference type="Google" id="ProtNLM"/>
    </source>
</evidence>
<dbReference type="Proteomes" id="UP000031449">
    <property type="component" value="Plasmid unnamed"/>
</dbReference>